<dbReference type="Proteomes" id="UP000231516">
    <property type="component" value="Unassembled WGS sequence"/>
</dbReference>
<sequence length="124" mass="13552">MAVVYILDDNAEFAKTLGAMCEVFGHQATSITTAEEFIAQMKKSQPDLVLLDMWLGDTTGIELYKSNQDIFTNVPIVMISGGGHQIPLEAVTAMGEISGFEDVLYKPVSTAQLKELLEKVIPTK</sequence>
<dbReference type="InterPro" id="IPR050595">
    <property type="entry name" value="Bact_response_regulator"/>
</dbReference>
<dbReference type="GO" id="GO:0000160">
    <property type="term" value="P:phosphorelay signal transduction system"/>
    <property type="evidence" value="ECO:0007669"/>
    <property type="project" value="InterPro"/>
</dbReference>
<dbReference type="CDD" id="cd00156">
    <property type="entry name" value="REC"/>
    <property type="match status" value="1"/>
</dbReference>
<evidence type="ECO:0000256" key="1">
    <source>
        <dbReference type="ARBA" id="ARBA00022553"/>
    </source>
</evidence>
<dbReference type="InterPro" id="IPR001789">
    <property type="entry name" value="Sig_transdc_resp-reg_receiver"/>
</dbReference>
<dbReference type="Pfam" id="PF00072">
    <property type="entry name" value="Response_reg"/>
    <property type="match status" value="1"/>
</dbReference>
<evidence type="ECO:0000313" key="5">
    <source>
        <dbReference type="Proteomes" id="UP000231516"/>
    </source>
</evidence>
<dbReference type="OrthoDB" id="7864571at2"/>
<keyword evidence="5" id="KW-1185">Reference proteome</keyword>
<dbReference type="SUPFAM" id="SSF52172">
    <property type="entry name" value="CheY-like"/>
    <property type="match status" value="1"/>
</dbReference>
<dbReference type="InterPro" id="IPR011006">
    <property type="entry name" value="CheY-like_superfamily"/>
</dbReference>
<dbReference type="RefSeq" id="WP_099591464.1">
    <property type="nucleotide sequence ID" value="NZ_MDGM01000003.1"/>
</dbReference>
<gene>
    <name evidence="4" type="ORF">BFP76_12150</name>
</gene>
<evidence type="ECO:0000313" key="4">
    <source>
        <dbReference type="EMBL" id="PIB26637.1"/>
    </source>
</evidence>
<dbReference type="EMBL" id="MDGM01000003">
    <property type="protein sequence ID" value="PIB26637.1"/>
    <property type="molecule type" value="Genomic_DNA"/>
</dbReference>
<feature type="domain" description="Response regulatory" evidence="3">
    <location>
        <begin position="3"/>
        <end position="121"/>
    </location>
</feature>
<comment type="caution">
    <text evidence="4">The sequence shown here is derived from an EMBL/GenBank/DDBJ whole genome shotgun (WGS) entry which is preliminary data.</text>
</comment>
<reference evidence="4 5" key="1">
    <citation type="submission" date="2016-08" db="EMBL/GenBank/DDBJ databases">
        <title>Draft genome of Amylibacter sp. strain 4G11.</title>
        <authorList>
            <person name="Wong S.-K."/>
            <person name="Hamasaki K."/>
            <person name="Yoshizawa S."/>
        </authorList>
    </citation>
    <scope>NUCLEOTIDE SEQUENCE [LARGE SCALE GENOMIC DNA]</scope>
    <source>
        <strain evidence="4 5">4G11</strain>
    </source>
</reference>
<keyword evidence="1 2" id="KW-0597">Phosphoprotein</keyword>
<feature type="modified residue" description="4-aspartylphosphate" evidence="2">
    <location>
        <position position="52"/>
    </location>
</feature>
<name>A0A2G5KAT3_9RHOB</name>
<dbReference type="AlphaFoldDB" id="A0A2G5KAT3"/>
<evidence type="ECO:0000259" key="3">
    <source>
        <dbReference type="PROSITE" id="PS50110"/>
    </source>
</evidence>
<evidence type="ECO:0000256" key="2">
    <source>
        <dbReference type="PROSITE-ProRule" id="PRU00169"/>
    </source>
</evidence>
<accession>A0A2G5KAT3</accession>
<dbReference type="SMART" id="SM00448">
    <property type="entry name" value="REC"/>
    <property type="match status" value="1"/>
</dbReference>
<dbReference type="PANTHER" id="PTHR44591:SF3">
    <property type="entry name" value="RESPONSE REGULATORY DOMAIN-CONTAINING PROTEIN"/>
    <property type="match status" value="1"/>
</dbReference>
<dbReference type="Gene3D" id="3.40.50.2300">
    <property type="match status" value="1"/>
</dbReference>
<proteinExistence type="predicted"/>
<protein>
    <recommendedName>
        <fullName evidence="3">Response regulatory domain-containing protein</fullName>
    </recommendedName>
</protein>
<dbReference type="PANTHER" id="PTHR44591">
    <property type="entry name" value="STRESS RESPONSE REGULATOR PROTEIN 1"/>
    <property type="match status" value="1"/>
</dbReference>
<dbReference type="PROSITE" id="PS50110">
    <property type="entry name" value="RESPONSE_REGULATORY"/>
    <property type="match status" value="1"/>
</dbReference>
<organism evidence="4 5">
    <name type="scientific">Paramylibacter kogurei</name>
    <dbReference type="NCBI Taxonomy" id="1889778"/>
    <lineage>
        <taxon>Bacteria</taxon>
        <taxon>Pseudomonadati</taxon>
        <taxon>Pseudomonadota</taxon>
        <taxon>Alphaproteobacteria</taxon>
        <taxon>Rhodobacterales</taxon>
        <taxon>Paracoccaceae</taxon>
        <taxon>Paramylibacter</taxon>
    </lineage>
</organism>